<keyword evidence="10" id="KW-1185">Reference proteome</keyword>
<dbReference type="InterPro" id="IPR005651">
    <property type="entry name" value="Trm112-like"/>
</dbReference>
<evidence type="ECO:0000313" key="10">
    <source>
        <dbReference type="Proteomes" id="UP000821866"/>
    </source>
</evidence>
<comment type="similarity">
    <text evidence="2">Belongs to the nucleotide-sugar transporter family. SLC35B subfamily.</text>
</comment>
<gene>
    <name evidence="9" type="ORF">HPB51_011785</name>
</gene>
<dbReference type="GO" id="GO:0005789">
    <property type="term" value="C:endoplasmic reticulum membrane"/>
    <property type="evidence" value="ECO:0007669"/>
    <property type="project" value="TreeGrafter"/>
</dbReference>
<dbReference type="Pfam" id="PF08449">
    <property type="entry name" value="UAA"/>
    <property type="match status" value="1"/>
</dbReference>
<dbReference type="VEuPathDB" id="VectorBase:LOC119174573"/>
<name>A0A9J6DGI5_RHIMP</name>
<dbReference type="GO" id="GO:0005462">
    <property type="term" value="F:UDP-N-acetylglucosamine transmembrane transporter activity"/>
    <property type="evidence" value="ECO:0007669"/>
    <property type="project" value="TreeGrafter"/>
</dbReference>
<comment type="caution">
    <text evidence="9">The sequence shown here is derived from an EMBL/GenBank/DDBJ whole genome shotgun (WGS) entry which is preliminary data.</text>
</comment>
<protein>
    <submittedName>
        <fullName evidence="9">Uncharacterized protein</fullName>
    </submittedName>
</protein>
<dbReference type="GO" id="GO:0000139">
    <property type="term" value="C:Golgi membrane"/>
    <property type="evidence" value="ECO:0007669"/>
    <property type="project" value="TreeGrafter"/>
</dbReference>
<dbReference type="GO" id="GO:0005464">
    <property type="term" value="F:UDP-xylose transmembrane transporter activity"/>
    <property type="evidence" value="ECO:0007669"/>
    <property type="project" value="TreeGrafter"/>
</dbReference>
<dbReference type="PANTHER" id="PTHR10778:SF4">
    <property type="entry name" value="NUCLEOTIDE SUGAR TRANSPORTER SLC35B4"/>
    <property type="match status" value="1"/>
</dbReference>
<accession>A0A9J6DGI5</accession>
<organism evidence="9 10">
    <name type="scientific">Rhipicephalus microplus</name>
    <name type="common">Cattle tick</name>
    <name type="synonym">Boophilus microplus</name>
    <dbReference type="NCBI Taxonomy" id="6941"/>
    <lineage>
        <taxon>Eukaryota</taxon>
        <taxon>Metazoa</taxon>
        <taxon>Ecdysozoa</taxon>
        <taxon>Arthropoda</taxon>
        <taxon>Chelicerata</taxon>
        <taxon>Arachnida</taxon>
        <taxon>Acari</taxon>
        <taxon>Parasitiformes</taxon>
        <taxon>Ixodida</taxon>
        <taxon>Ixodoidea</taxon>
        <taxon>Ixodidae</taxon>
        <taxon>Rhipicephalinae</taxon>
        <taxon>Rhipicephalus</taxon>
        <taxon>Boophilus</taxon>
    </lineage>
</organism>
<dbReference type="Gene3D" id="2.20.25.10">
    <property type="match status" value="1"/>
</dbReference>
<sequence length="571" mass="62652">MMCFSRRPAIGPSTIGGARYWITVADFVFTDNLNVCNGHHNVFRNTALPIETTHLEAIGSSQGRMASYGQAKKEATLQRREALEAAGEAFFHAVVVCPQPLPGGDPPAANAPHDVVVVRAIIVRMDPAAARPVCNMMHTASVQRLGVSFSKCFSTRVIMLKRVATAFLHKRCLSLIHNGGTQRLGFCSYGPDGPQPLDATQDVPVTFDEENLKFIVCPVTKKPLRYVSERNVLVSDELGKAFPIQNGIPNLLPDSARPLDERGSDHPEDGVLPGAWSVKPHTAEYTSSFGSGKVPSMVPGHYVTLVVMCFLVSVSNNHALSYDISMPLHMIFKSGSLIANMVLAIILQKKRYPLFKHLAVYMITLGIVICTIASVGGGKAKEAGTAKIEEGSVYTKCVGIGLLLFALLLSARMGIYQETLYARHGKHPRESLFYVHALPLPGFLLLVPNIYSHAVLFNQSAPLPFPMLESIPRSWIYLLLNVITQYPFQSFPVYVCIRSVYVLTTECSSLTVTLVITLRKFVSLLLSIYYFQNPFTITHWFGTALVFTGTLLFTGVLSPAPAVTEPRLKTQ</sequence>
<feature type="transmembrane region" description="Helical" evidence="8">
    <location>
        <begin position="326"/>
        <end position="346"/>
    </location>
</feature>
<evidence type="ECO:0000256" key="8">
    <source>
        <dbReference type="SAM" id="Phobius"/>
    </source>
</evidence>
<dbReference type="HAMAP" id="MF_01187">
    <property type="entry name" value="UPF0434"/>
    <property type="match status" value="1"/>
</dbReference>
<evidence type="ECO:0000313" key="9">
    <source>
        <dbReference type="EMBL" id="KAH8021006.1"/>
    </source>
</evidence>
<feature type="transmembrane region" description="Helical" evidence="8">
    <location>
        <begin position="393"/>
        <end position="411"/>
    </location>
</feature>
<feature type="transmembrane region" description="Helical" evidence="8">
    <location>
        <begin position="474"/>
        <end position="497"/>
    </location>
</feature>
<reference evidence="9" key="2">
    <citation type="submission" date="2021-09" db="EMBL/GenBank/DDBJ databases">
        <authorList>
            <person name="Jia N."/>
            <person name="Wang J."/>
            <person name="Shi W."/>
            <person name="Du L."/>
            <person name="Sun Y."/>
            <person name="Zhan W."/>
            <person name="Jiang J."/>
            <person name="Wang Q."/>
            <person name="Zhang B."/>
            <person name="Ji P."/>
            <person name="Sakyi L.B."/>
            <person name="Cui X."/>
            <person name="Yuan T."/>
            <person name="Jiang B."/>
            <person name="Yang W."/>
            <person name="Lam T.T.-Y."/>
            <person name="Chang Q."/>
            <person name="Ding S."/>
            <person name="Wang X."/>
            <person name="Zhu J."/>
            <person name="Ruan X."/>
            <person name="Zhao L."/>
            <person name="Wei J."/>
            <person name="Que T."/>
            <person name="Du C."/>
            <person name="Cheng J."/>
            <person name="Dai P."/>
            <person name="Han X."/>
            <person name="Huang E."/>
            <person name="Gao Y."/>
            <person name="Liu J."/>
            <person name="Shao H."/>
            <person name="Ye R."/>
            <person name="Li L."/>
            <person name="Wei W."/>
            <person name="Wang X."/>
            <person name="Wang C."/>
            <person name="Huo Q."/>
            <person name="Li W."/>
            <person name="Guo W."/>
            <person name="Chen H."/>
            <person name="Chen S."/>
            <person name="Zhou L."/>
            <person name="Zhou L."/>
            <person name="Ni X."/>
            <person name="Tian J."/>
            <person name="Zhou Y."/>
            <person name="Sheng Y."/>
            <person name="Liu T."/>
            <person name="Pan Y."/>
            <person name="Xia L."/>
            <person name="Li J."/>
            <person name="Zhao F."/>
            <person name="Cao W."/>
        </authorList>
    </citation>
    <scope>NUCLEOTIDE SEQUENCE</scope>
    <source>
        <strain evidence="9">Rmic-2018</strain>
        <tissue evidence="9">Larvae</tissue>
    </source>
</reference>
<dbReference type="AlphaFoldDB" id="A0A9J6DGI5"/>
<evidence type="ECO:0000256" key="4">
    <source>
        <dbReference type="ARBA" id="ARBA00022597"/>
    </source>
</evidence>
<dbReference type="InterPro" id="IPR013657">
    <property type="entry name" value="SCL35B1-4/HUT1"/>
</dbReference>
<feature type="transmembrane region" description="Helical" evidence="8">
    <location>
        <begin position="432"/>
        <end position="454"/>
    </location>
</feature>
<feature type="transmembrane region" description="Helical" evidence="8">
    <location>
        <begin position="509"/>
        <end position="531"/>
    </location>
</feature>
<keyword evidence="3" id="KW-0813">Transport</keyword>
<keyword evidence="4" id="KW-0762">Sugar transport</keyword>
<evidence type="ECO:0000256" key="5">
    <source>
        <dbReference type="ARBA" id="ARBA00022692"/>
    </source>
</evidence>
<feature type="transmembrane region" description="Helical" evidence="8">
    <location>
        <begin position="537"/>
        <end position="557"/>
    </location>
</feature>
<keyword evidence="5 8" id="KW-0812">Transmembrane</keyword>
<keyword evidence="7 8" id="KW-0472">Membrane</keyword>
<comment type="subcellular location">
    <subcellularLocation>
        <location evidence="1">Endomembrane system</location>
        <topology evidence="1">Multi-pass membrane protein</topology>
    </subcellularLocation>
</comment>
<dbReference type="Proteomes" id="UP000821866">
    <property type="component" value="Chromosome 7"/>
</dbReference>
<evidence type="ECO:0000256" key="2">
    <source>
        <dbReference type="ARBA" id="ARBA00010694"/>
    </source>
</evidence>
<reference evidence="9" key="1">
    <citation type="journal article" date="2020" name="Cell">
        <title>Large-Scale Comparative Analyses of Tick Genomes Elucidate Their Genetic Diversity and Vector Capacities.</title>
        <authorList>
            <consortium name="Tick Genome and Microbiome Consortium (TIGMIC)"/>
            <person name="Jia N."/>
            <person name="Wang J."/>
            <person name="Shi W."/>
            <person name="Du L."/>
            <person name="Sun Y."/>
            <person name="Zhan W."/>
            <person name="Jiang J.F."/>
            <person name="Wang Q."/>
            <person name="Zhang B."/>
            <person name="Ji P."/>
            <person name="Bell-Sakyi L."/>
            <person name="Cui X.M."/>
            <person name="Yuan T.T."/>
            <person name="Jiang B.G."/>
            <person name="Yang W.F."/>
            <person name="Lam T.T."/>
            <person name="Chang Q.C."/>
            <person name="Ding S.J."/>
            <person name="Wang X.J."/>
            <person name="Zhu J.G."/>
            <person name="Ruan X.D."/>
            <person name="Zhao L."/>
            <person name="Wei J.T."/>
            <person name="Ye R.Z."/>
            <person name="Que T.C."/>
            <person name="Du C.H."/>
            <person name="Zhou Y.H."/>
            <person name="Cheng J.X."/>
            <person name="Dai P.F."/>
            <person name="Guo W.B."/>
            <person name="Han X.H."/>
            <person name="Huang E.J."/>
            <person name="Li L.F."/>
            <person name="Wei W."/>
            <person name="Gao Y.C."/>
            <person name="Liu J.Z."/>
            <person name="Shao H.Z."/>
            <person name="Wang X."/>
            <person name="Wang C.C."/>
            <person name="Yang T.C."/>
            <person name="Huo Q.B."/>
            <person name="Li W."/>
            <person name="Chen H.Y."/>
            <person name="Chen S.E."/>
            <person name="Zhou L.G."/>
            <person name="Ni X.B."/>
            <person name="Tian J.H."/>
            <person name="Sheng Y."/>
            <person name="Liu T."/>
            <person name="Pan Y.S."/>
            <person name="Xia L.Y."/>
            <person name="Li J."/>
            <person name="Zhao F."/>
            <person name="Cao W.C."/>
        </authorList>
    </citation>
    <scope>NUCLEOTIDE SEQUENCE</scope>
    <source>
        <strain evidence="9">Rmic-2018</strain>
    </source>
</reference>
<evidence type="ECO:0000256" key="1">
    <source>
        <dbReference type="ARBA" id="ARBA00004127"/>
    </source>
</evidence>
<feature type="transmembrane region" description="Helical" evidence="8">
    <location>
        <begin position="358"/>
        <end position="378"/>
    </location>
</feature>
<evidence type="ECO:0000256" key="3">
    <source>
        <dbReference type="ARBA" id="ARBA00022448"/>
    </source>
</evidence>
<dbReference type="EMBL" id="JABSTU010000009">
    <property type="protein sequence ID" value="KAH8021006.1"/>
    <property type="molecule type" value="Genomic_DNA"/>
</dbReference>
<proteinExistence type="inferred from homology"/>
<dbReference type="PANTHER" id="PTHR10778">
    <property type="entry name" value="SOLUTE CARRIER FAMILY 35 MEMBER B"/>
    <property type="match status" value="1"/>
</dbReference>
<evidence type="ECO:0000256" key="6">
    <source>
        <dbReference type="ARBA" id="ARBA00022989"/>
    </source>
</evidence>
<dbReference type="SUPFAM" id="SSF158997">
    <property type="entry name" value="Trm112p-like"/>
    <property type="match status" value="1"/>
</dbReference>
<keyword evidence="6 8" id="KW-1133">Transmembrane helix</keyword>
<evidence type="ECO:0000256" key="7">
    <source>
        <dbReference type="ARBA" id="ARBA00023136"/>
    </source>
</evidence>
<dbReference type="Pfam" id="PF03966">
    <property type="entry name" value="Trm112p"/>
    <property type="match status" value="1"/>
</dbReference>